<feature type="domain" description="Peptidase S11 D-alanyl-D-alanine carboxypeptidase A N-terminal" evidence="11">
    <location>
        <begin position="54"/>
        <end position="288"/>
    </location>
</feature>
<keyword evidence="10" id="KW-0472">Membrane</keyword>
<evidence type="ECO:0000256" key="6">
    <source>
        <dbReference type="ARBA" id="ARBA00023316"/>
    </source>
</evidence>
<evidence type="ECO:0000313" key="12">
    <source>
        <dbReference type="EMBL" id="PJE74326.1"/>
    </source>
</evidence>
<dbReference type="Pfam" id="PF00768">
    <property type="entry name" value="Peptidase_S11"/>
    <property type="match status" value="1"/>
</dbReference>
<evidence type="ECO:0000256" key="8">
    <source>
        <dbReference type="PIRSR" id="PIRSR618044-2"/>
    </source>
</evidence>
<dbReference type="GO" id="GO:0006508">
    <property type="term" value="P:proteolysis"/>
    <property type="evidence" value="ECO:0007669"/>
    <property type="project" value="InterPro"/>
</dbReference>
<sequence length="315" mass="34109">MTEKERIFSYKAGIAVLTLIAIVIMVGFSGAPKVPAPIVVIDTDSPIVAESFPPIEVEAKAVYVYDMADGKVLYDKNGELQLPLASITKVMSAYAASTLLPEYILVRISLSDIREEGDSGLRVDEEWNVQRLTDFSLITSSNDGITAIASTAGAQIVGGDGKNPERLFVERMNTLAREIGLTQTYYLNQSGLDVSKSLSGGYGSARDMVLLFQKILLEKPRLLEATTQIRMNVPSKEFIHDAENTNKSLSGIPYVLASKTGYTDLSGGNLIVAFDAGVGHPIIISVLGSSYDGRFSDMDKLVNATLQYLSDKIPQ</sequence>
<dbReference type="SUPFAM" id="SSF56601">
    <property type="entry name" value="beta-lactamase/transpeptidase-like"/>
    <property type="match status" value="1"/>
</dbReference>
<evidence type="ECO:0000256" key="4">
    <source>
        <dbReference type="ARBA" id="ARBA00022960"/>
    </source>
</evidence>
<evidence type="ECO:0000256" key="7">
    <source>
        <dbReference type="PIRSR" id="PIRSR618044-1"/>
    </source>
</evidence>
<dbReference type="EMBL" id="PFEQ01000009">
    <property type="protein sequence ID" value="PJE74326.1"/>
    <property type="molecule type" value="Genomic_DNA"/>
</dbReference>
<evidence type="ECO:0000256" key="9">
    <source>
        <dbReference type="RuleBase" id="RU004016"/>
    </source>
</evidence>
<dbReference type="Proteomes" id="UP000228700">
    <property type="component" value="Unassembled WGS sequence"/>
</dbReference>
<evidence type="ECO:0000256" key="5">
    <source>
        <dbReference type="ARBA" id="ARBA00022984"/>
    </source>
</evidence>
<dbReference type="InterPro" id="IPR012338">
    <property type="entry name" value="Beta-lactam/transpept-like"/>
</dbReference>
<evidence type="ECO:0000259" key="11">
    <source>
        <dbReference type="Pfam" id="PF00768"/>
    </source>
</evidence>
<dbReference type="AlphaFoldDB" id="A0A2M8LCI1"/>
<feature type="transmembrane region" description="Helical" evidence="10">
    <location>
        <begin position="12"/>
        <end position="31"/>
    </location>
</feature>
<reference evidence="13" key="1">
    <citation type="submission" date="2017-09" db="EMBL/GenBank/DDBJ databases">
        <title>Depth-based differentiation of microbial function through sediment-hosted aquifers and enrichment of novel symbionts in the deep terrestrial subsurface.</title>
        <authorList>
            <person name="Probst A.J."/>
            <person name="Ladd B."/>
            <person name="Jarett J.K."/>
            <person name="Geller-Mcgrath D.E."/>
            <person name="Sieber C.M.K."/>
            <person name="Emerson J.B."/>
            <person name="Anantharaman K."/>
            <person name="Thomas B.C."/>
            <person name="Malmstrom R."/>
            <person name="Stieglmeier M."/>
            <person name="Klingl A."/>
            <person name="Woyke T."/>
            <person name="Ryan C.M."/>
            <person name="Banfield J.F."/>
        </authorList>
    </citation>
    <scope>NUCLEOTIDE SEQUENCE [LARGE SCALE GENOMIC DNA]</scope>
</reference>
<dbReference type="PRINTS" id="PR00725">
    <property type="entry name" value="DADACBPTASE1"/>
</dbReference>
<feature type="binding site" evidence="8">
    <location>
        <position position="259"/>
    </location>
    <ligand>
        <name>substrate</name>
    </ligand>
</feature>
<protein>
    <recommendedName>
        <fullName evidence="11">Peptidase S11 D-alanyl-D-alanine carboxypeptidase A N-terminal domain-containing protein</fullName>
    </recommendedName>
</protein>
<keyword evidence="10" id="KW-1133">Transmembrane helix</keyword>
<evidence type="ECO:0000313" key="13">
    <source>
        <dbReference type="Proteomes" id="UP000228700"/>
    </source>
</evidence>
<dbReference type="Gene3D" id="3.40.710.10">
    <property type="entry name" value="DD-peptidase/beta-lactamase superfamily"/>
    <property type="match status" value="1"/>
</dbReference>
<dbReference type="InterPro" id="IPR018044">
    <property type="entry name" value="Peptidase_S11"/>
</dbReference>
<dbReference type="GO" id="GO:0008360">
    <property type="term" value="P:regulation of cell shape"/>
    <property type="evidence" value="ECO:0007669"/>
    <property type="project" value="UniProtKB-KW"/>
</dbReference>
<keyword evidence="4" id="KW-0133">Cell shape</keyword>
<comment type="caution">
    <text evidence="12">The sequence shown here is derived from an EMBL/GenBank/DDBJ whole genome shotgun (WGS) entry which is preliminary data.</text>
</comment>
<dbReference type="GO" id="GO:0009002">
    <property type="term" value="F:serine-type D-Ala-D-Ala carboxypeptidase activity"/>
    <property type="evidence" value="ECO:0007669"/>
    <property type="project" value="InterPro"/>
</dbReference>
<evidence type="ECO:0000256" key="2">
    <source>
        <dbReference type="ARBA" id="ARBA00022729"/>
    </source>
</evidence>
<dbReference type="InterPro" id="IPR001967">
    <property type="entry name" value="Peptidase_S11_N"/>
</dbReference>
<keyword evidence="3" id="KW-0378">Hydrolase</keyword>
<comment type="similarity">
    <text evidence="1 9">Belongs to the peptidase S11 family.</text>
</comment>
<feature type="active site" description="Proton acceptor" evidence="7">
    <location>
        <position position="89"/>
    </location>
</feature>
<organism evidence="12 13">
    <name type="scientific">Candidatus Taylorbacteria bacterium CG10_big_fil_rev_8_21_14_0_10_41_48</name>
    <dbReference type="NCBI Taxonomy" id="1975024"/>
    <lineage>
        <taxon>Bacteria</taxon>
        <taxon>Candidatus Tayloriibacteriota</taxon>
    </lineage>
</organism>
<evidence type="ECO:0000256" key="1">
    <source>
        <dbReference type="ARBA" id="ARBA00007164"/>
    </source>
</evidence>
<dbReference type="GO" id="GO:0009252">
    <property type="term" value="P:peptidoglycan biosynthetic process"/>
    <property type="evidence" value="ECO:0007669"/>
    <property type="project" value="UniProtKB-KW"/>
</dbReference>
<feature type="active site" evidence="7">
    <location>
        <position position="140"/>
    </location>
</feature>
<feature type="active site" description="Acyl-ester intermediate" evidence="7">
    <location>
        <position position="86"/>
    </location>
</feature>
<gene>
    <name evidence="12" type="ORF">COV01_02405</name>
</gene>
<name>A0A2M8LCI1_9BACT</name>
<keyword evidence="6" id="KW-0961">Cell wall biogenesis/degradation</keyword>
<evidence type="ECO:0000256" key="3">
    <source>
        <dbReference type="ARBA" id="ARBA00022801"/>
    </source>
</evidence>
<proteinExistence type="inferred from homology"/>
<evidence type="ECO:0000256" key="10">
    <source>
        <dbReference type="SAM" id="Phobius"/>
    </source>
</evidence>
<keyword evidence="2" id="KW-0732">Signal</keyword>
<keyword evidence="5" id="KW-0573">Peptidoglycan synthesis</keyword>
<keyword evidence="10" id="KW-0812">Transmembrane</keyword>
<dbReference type="GO" id="GO:0071555">
    <property type="term" value="P:cell wall organization"/>
    <property type="evidence" value="ECO:0007669"/>
    <property type="project" value="UniProtKB-KW"/>
</dbReference>
<accession>A0A2M8LCI1</accession>